<reference evidence="2 3" key="1">
    <citation type="submission" date="2020-04" db="EMBL/GenBank/DDBJ databases">
        <title>MicrobeNet Type strains.</title>
        <authorList>
            <person name="Nicholson A.C."/>
        </authorList>
    </citation>
    <scope>NUCLEOTIDE SEQUENCE [LARGE SCALE GENOMIC DNA]</scope>
    <source>
        <strain evidence="2 3">ATCC 23612</strain>
    </source>
</reference>
<organism evidence="2 3">
    <name type="scientific">Nocardiopsis alborubida</name>
    <dbReference type="NCBI Taxonomy" id="146802"/>
    <lineage>
        <taxon>Bacteria</taxon>
        <taxon>Bacillati</taxon>
        <taxon>Actinomycetota</taxon>
        <taxon>Actinomycetes</taxon>
        <taxon>Streptosporangiales</taxon>
        <taxon>Nocardiopsidaceae</taxon>
        <taxon>Nocardiopsis</taxon>
    </lineage>
</organism>
<evidence type="ECO:0000313" key="3">
    <source>
        <dbReference type="Proteomes" id="UP000553209"/>
    </source>
</evidence>
<dbReference type="Proteomes" id="UP000553209">
    <property type="component" value="Unassembled WGS sequence"/>
</dbReference>
<comment type="caution">
    <text evidence="2">The sequence shown here is derived from an EMBL/GenBank/DDBJ whole genome shotgun (WGS) entry which is preliminary data.</text>
</comment>
<proteinExistence type="predicted"/>
<name>A0A7X6RP06_9ACTN</name>
<feature type="compositionally biased region" description="Basic residues" evidence="1">
    <location>
        <begin position="32"/>
        <end position="42"/>
    </location>
</feature>
<gene>
    <name evidence="2" type="ORF">HGB44_06545</name>
</gene>
<protein>
    <submittedName>
        <fullName evidence="2">Uncharacterized protein</fullName>
    </submittedName>
</protein>
<sequence>MLQFSAALISRALGPLIALFSSPCGRHSTVVGRRRRSTRVRRYAPSPPAAPVQVSRSRASRRETPENPAPPARPNVPAPCLTPPSEQLNADEVALVRPYFTAHESLRAAETRVPAPRTPAARKPVPSGLGPGLRLGSNLGETETEEVRRAFAQARIRAAAIVRQWREDPGGDLLGGPAPRFGVVGPVIGPVVGPPEPRTAPPGEWDELTSRIRALLHQRQGATA</sequence>
<feature type="compositionally biased region" description="Pro residues" evidence="1">
    <location>
        <begin position="67"/>
        <end position="80"/>
    </location>
</feature>
<evidence type="ECO:0000256" key="1">
    <source>
        <dbReference type="SAM" id="MobiDB-lite"/>
    </source>
</evidence>
<evidence type="ECO:0000313" key="2">
    <source>
        <dbReference type="EMBL" id="NKY97330.1"/>
    </source>
</evidence>
<feature type="region of interest" description="Disordered" evidence="1">
    <location>
        <begin position="110"/>
        <end position="138"/>
    </location>
</feature>
<accession>A0A7X6RP06</accession>
<feature type="region of interest" description="Disordered" evidence="1">
    <location>
        <begin position="27"/>
        <end position="80"/>
    </location>
</feature>
<dbReference type="AlphaFoldDB" id="A0A7X6RP06"/>
<keyword evidence="3" id="KW-1185">Reference proteome</keyword>
<feature type="compositionally biased region" description="Low complexity" evidence="1">
    <location>
        <begin position="126"/>
        <end position="138"/>
    </location>
</feature>
<dbReference type="EMBL" id="JAAXPG010000005">
    <property type="protein sequence ID" value="NKY97330.1"/>
    <property type="molecule type" value="Genomic_DNA"/>
</dbReference>
<dbReference type="RefSeq" id="WP_061082232.1">
    <property type="nucleotide sequence ID" value="NZ_JAAXPG010000005.1"/>
</dbReference>